<dbReference type="Pfam" id="PF00293">
    <property type="entry name" value="NUDIX"/>
    <property type="match status" value="1"/>
</dbReference>
<reference evidence="4 5" key="1">
    <citation type="submission" date="2019-07" db="EMBL/GenBank/DDBJ databases">
        <authorList>
            <person name="Li J."/>
        </authorList>
    </citation>
    <scope>NUCLEOTIDE SEQUENCE [LARGE SCALE GENOMIC DNA]</scope>
    <source>
        <strain evidence="4 5">TKL69</strain>
    </source>
</reference>
<dbReference type="KEGG" id="aqt:FN924_04975"/>
<proteinExistence type="predicted"/>
<dbReference type="EMBL" id="CP041666">
    <property type="protein sequence ID" value="QDP39586.1"/>
    <property type="molecule type" value="Genomic_DNA"/>
</dbReference>
<evidence type="ECO:0000313" key="4">
    <source>
        <dbReference type="EMBL" id="QDP39586.1"/>
    </source>
</evidence>
<dbReference type="InterPro" id="IPR000086">
    <property type="entry name" value="NUDIX_hydrolase_dom"/>
</dbReference>
<sequence length="114" mass="13057">MWQEPLFHTKKKILIAQLKGAHSFLPGGGVEIGESCEMALQRELAEEIGFKQIKVEQFMGVMEDSYEDNGRVYHSISHVFLVYVNERELENSILPLIPRKITYVFIGLPQPPNL</sequence>
<accession>A0A516KE45</accession>
<gene>
    <name evidence="4" type="ORF">FN924_04975</name>
</gene>
<feature type="domain" description="Nudix hydrolase" evidence="3">
    <location>
        <begin position="1"/>
        <end position="114"/>
    </location>
</feature>
<dbReference type="RefSeq" id="WP_143892335.1">
    <property type="nucleotide sequence ID" value="NZ_CP041666.1"/>
</dbReference>
<dbReference type="GO" id="GO:0016787">
    <property type="term" value="F:hydrolase activity"/>
    <property type="evidence" value="ECO:0007669"/>
    <property type="project" value="UniProtKB-KW"/>
</dbReference>
<dbReference type="PANTHER" id="PTHR43046">
    <property type="entry name" value="GDP-MANNOSE MANNOSYL HYDROLASE"/>
    <property type="match status" value="1"/>
</dbReference>
<comment type="cofactor">
    <cofactor evidence="1">
        <name>Mg(2+)</name>
        <dbReference type="ChEBI" id="CHEBI:18420"/>
    </cofactor>
</comment>
<organism evidence="4 5">
    <name type="scientific">Radiobacillus deserti</name>
    <dbReference type="NCBI Taxonomy" id="2594883"/>
    <lineage>
        <taxon>Bacteria</taxon>
        <taxon>Bacillati</taxon>
        <taxon>Bacillota</taxon>
        <taxon>Bacilli</taxon>
        <taxon>Bacillales</taxon>
        <taxon>Bacillaceae</taxon>
        <taxon>Radiobacillus</taxon>
    </lineage>
</organism>
<dbReference type="PROSITE" id="PS00893">
    <property type="entry name" value="NUDIX_BOX"/>
    <property type="match status" value="1"/>
</dbReference>
<evidence type="ECO:0000256" key="2">
    <source>
        <dbReference type="ARBA" id="ARBA00022801"/>
    </source>
</evidence>
<evidence type="ECO:0000313" key="5">
    <source>
        <dbReference type="Proteomes" id="UP000315215"/>
    </source>
</evidence>
<name>A0A516KE45_9BACI</name>
<dbReference type="Gene3D" id="3.90.79.10">
    <property type="entry name" value="Nucleoside Triphosphate Pyrophosphohydrolase"/>
    <property type="match status" value="1"/>
</dbReference>
<dbReference type="InterPro" id="IPR015797">
    <property type="entry name" value="NUDIX_hydrolase-like_dom_sf"/>
</dbReference>
<keyword evidence="2" id="KW-0378">Hydrolase</keyword>
<protein>
    <submittedName>
        <fullName evidence="4">NUDIX domain-containing protein</fullName>
    </submittedName>
</protein>
<dbReference type="InterPro" id="IPR020084">
    <property type="entry name" value="NUDIX_hydrolase_CS"/>
</dbReference>
<dbReference type="PROSITE" id="PS51462">
    <property type="entry name" value="NUDIX"/>
    <property type="match status" value="1"/>
</dbReference>
<evidence type="ECO:0000259" key="3">
    <source>
        <dbReference type="PROSITE" id="PS51462"/>
    </source>
</evidence>
<dbReference type="AlphaFoldDB" id="A0A516KE45"/>
<dbReference type="PANTHER" id="PTHR43046:SF14">
    <property type="entry name" value="MUTT_NUDIX FAMILY PROTEIN"/>
    <property type="match status" value="1"/>
</dbReference>
<keyword evidence="5" id="KW-1185">Reference proteome</keyword>
<dbReference type="Proteomes" id="UP000315215">
    <property type="component" value="Chromosome"/>
</dbReference>
<evidence type="ECO:0000256" key="1">
    <source>
        <dbReference type="ARBA" id="ARBA00001946"/>
    </source>
</evidence>
<dbReference type="SUPFAM" id="SSF55811">
    <property type="entry name" value="Nudix"/>
    <property type="match status" value="1"/>
</dbReference>